<dbReference type="AlphaFoldDB" id="A0A7C0U6D3"/>
<dbReference type="InterPro" id="IPR002737">
    <property type="entry name" value="MEMO1_fam"/>
</dbReference>
<dbReference type="Gene3D" id="3.40.830.10">
    <property type="entry name" value="LigB-like"/>
    <property type="match status" value="1"/>
</dbReference>
<dbReference type="PANTHER" id="PTHR11060:SF0">
    <property type="entry name" value="PROTEIN MEMO1"/>
    <property type="match status" value="1"/>
</dbReference>
<comment type="caution">
    <text evidence="2">The sequence shown here is derived from an EMBL/GenBank/DDBJ whole genome shotgun (WGS) entry which is preliminary data.</text>
</comment>
<dbReference type="HAMAP" id="MF_00055">
    <property type="entry name" value="MEMO1"/>
    <property type="match status" value="1"/>
</dbReference>
<dbReference type="NCBIfam" id="TIGR04336">
    <property type="entry name" value="AmmeMemoSam_B"/>
    <property type="match status" value="1"/>
</dbReference>
<proteinExistence type="inferred from homology"/>
<evidence type="ECO:0000256" key="1">
    <source>
        <dbReference type="ARBA" id="ARBA00006315"/>
    </source>
</evidence>
<gene>
    <name evidence="2" type="primary">amrB</name>
    <name evidence="2" type="ORF">ENF32_03860</name>
</gene>
<sequence>VAGAVYSHLQIPQKVVLLGPNHTGMGARASIMTQGTWITPLGEVKIDEELALEILENSQFLKEDAQAHSAEHSLEVQLPFLQYFRPDIRIVPIVLMGTSFEMAQEIGQALAKTLKNGETLIISSTDMSHYEPQEVAAKKDQAAIEAILDLDPQALYQRVIQENISMCGVMPTVAALVASLLLGAEEAKLVNYTTSGDVTGDYSQVVGYAGVVIH</sequence>
<dbReference type="EMBL" id="DQWS01000146">
    <property type="protein sequence ID" value="HDD53184.1"/>
    <property type="molecule type" value="Genomic_DNA"/>
</dbReference>
<comment type="similarity">
    <text evidence="1">Belongs to the MEMO1 family.</text>
</comment>
<dbReference type="SUPFAM" id="SSF53213">
    <property type="entry name" value="LigB-like"/>
    <property type="match status" value="1"/>
</dbReference>
<name>A0A7C0U6D3_9BACT</name>
<evidence type="ECO:0000313" key="2">
    <source>
        <dbReference type="EMBL" id="HDD53184.1"/>
    </source>
</evidence>
<dbReference type="PANTHER" id="PTHR11060">
    <property type="entry name" value="PROTEIN MEMO1"/>
    <property type="match status" value="1"/>
</dbReference>
<dbReference type="Proteomes" id="UP000885690">
    <property type="component" value="Unassembled WGS sequence"/>
</dbReference>
<protein>
    <submittedName>
        <fullName evidence="2">AmmeMemoRadiSam system protein B</fullName>
    </submittedName>
</protein>
<dbReference type="Pfam" id="PF01875">
    <property type="entry name" value="Memo"/>
    <property type="match status" value="1"/>
</dbReference>
<accession>A0A7C0U6D3</accession>
<feature type="non-terminal residue" evidence="2">
    <location>
        <position position="1"/>
    </location>
</feature>
<organism evidence="2">
    <name type="scientific">Thermosulfidibacter takaii</name>
    <dbReference type="NCBI Taxonomy" id="412593"/>
    <lineage>
        <taxon>Bacteria</taxon>
        <taxon>Pseudomonadati</taxon>
        <taxon>Thermosulfidibacterota</taxon>
        <taxon>Thermosulfidibacteria</taxon>
        <taxon>Thermosulfidibacterales</taxon>
        <taxon>Thermosulfidibacteraceae</taxon>
    </lineage>
</organism>
<dbReference type="CDD" id="cd07361">
    <property type="entry name" value="MEMO_like"/>
    <property type="match status" value="1"/>
</dbReference>
<reference evidence="2" key="1">
    <citation type="journal article" date="2020" name="mSystems">
        <title>Genome- and Community-Level Interaction Insights into Carbon Utilization and Element Cycling Functions of Hydrothermarchaeota in Hydrothermal Sediment.</title>
        <authorList>
            <person name="Zhou Z."/>
            <person name="Liu Y."/>
            <person name="Xu W."/>
            <person name="Pan J."/>
            <person name="Luo Z.H."/>
            <person name="Li M."/>
        </authorList>
    </citation>
    <scope>NUCLEOTIDE SEQUENCE [LARGE SCALE GENOMIC DNA]</scope>
    <source>
        <strain evidence="2">HyVt-115</strain>
    </source>
</reference>